<gene>
    <name evidence="1" type="ORF">CCAP1982_LOCUS1919</name>
</gene>
<accession>A0A811U6T9</accession>
<reference evidence="1" key="1">
    <citation type="submission" date="2020-11" db="EMBL/GenBank/DDBJ databases">
        <authorList>
            <person name="Whitehead M."/>
        </authorList>
    </citation>
    <scope>NUCLEOTIDE SEQUENCE</scope>
    <source>
        <strain evidence="1">EGII</strain>
    </source>
</reference>
<name>A0A811U6T9_CERCA</name>
<evidence type="ECO:0000313" key="1">
    <source>
        <dbReference type="EMBL" id="CAD6993093.1"/>
    </source>
</evidence>
<evidence type="ECO:0000313" key="2">
    <source>
        <dbReference type="Proteomes" id="UP000606786"/>
    </source>
</evidence>
<organism evidence="1 2">
    <name type="scientific">Ceratitis capitata</name>
    <name type="common">Mediterranean fruit fly</name>
    <name type="synonym">Tephritis capitata</name>
    <dbReference type="NCBI Taxonomy" id="7213"/>
    <lineage>
        <taxon>Eukaryota</taxon>
        <taxon>Metazoa</taxon>
        <taxon>Ecdysozoa</taxon>
        <taxon>Arthropoda</taxon>
        <taxon>Hexapoda</taxon>
        <taxon>Insecta</taxon>
        <taxon>Pterygota</taxon>
        <taxon>Neoptera</taxon>
        <taxon>Endopterygota</taxon>
        <taxon>Diptera</taxon>
        <taxon>Brachycera</taxon>
        <taxon>Muscomorpha</taxon>
        <taxon>Tephritoidea</taxon>
        <taxon>Tephritidae</taxon>
        <taxon>Ceratitis</taxon>
        <taxon>Ceratitis</taxon>
    </lineage>
</organism>
<protein>
    <submittedName>
        <fullName evidence="1">(Mediterranean fruit fly) hypothetical protein</fullName>
    </submittedName>
</protein>
<comment type="caution">
    <text evidence="1">The sequence shown here is derived from an EMBL/GenBank/DDBJ whole genome shotgun (WGS) entry which is preliminary data.</text>
</comment>
<dbReference type="EMBL" id="CAJHJT010000001">
    <property type="protein sequence ID" value="CAD6993093.1"/>
    <property type="molecule type" value="Genomic_DNA"/>
</dbReference>
<dbReference type="AlphaFoldDB" id="A0A811U6T9"/>
<dbReference type="Proteomes" id="UP000606786">
    <property type="component" value="Unassembled WGS sequence"/>
</dbReference>
<sequence>MAKTLYMTLYCFIPGLSKDVISSPFSSDSDAFYNTQDIGRKSSMKQALILVTAALLLAQLVHTLPHNKREAVATADSSEDNSPKMILLVYTLTEITRLSKWALDNGVVVIKNTINELNELPVKDELLQANITRMATVVKEISDLSLSEEDPDSLLKLFTSMMNFANMLGDYQSMPEDSKLKLTLKTALESNGFNKFDKEFENKMVDFAGKFDKAFGEYVQALSPAEKESESKLLKWFDEYKTETDDDKKLDKFGEFFDILN</sequence>
<proteinExistence type="predicted"/>
<keyword evidence="2" id="KW-1185">Reference proteome</keyword>